<evidence type="ECO:0000256" key="2">
    <source>
        <dbReference type="ARBA" id="ARBA00022475"/>
    </source>
</evidence>
<reference evidence="9" key="1">
    <citation type="submission" date="2016-10" db="EMBL/GenBank/DDBJ databases">
        <authorList>
            <person name="Varghese N."/>
            <person name="Submissions S."/>
        </authorList>
    </citation>
    <scope>NUCLEOTIDE SEQUENCE [LARGE SCALE GENOMIC DNA]</scope>
    <source>
        <strain evidence="9">Jip14</strain>
    </source>
</reference>
<dbReference type="EC" id="2.5.1.145" evidence="7"/>
<evidence type="ECO:0000256" key="3">
    <source>
        <dbReference type="ARBA" id="ARBA00022679"/>
    </source>
</evidence>
<dbReference type="RefSeq" id="WP_090603393.1">
    <property type="nucleotide sequence ID" value="NZ_FNZR01000002.1"/>
</dbReference>
<proteinExistence type="inferred from homology"/>
<dbReference type="GO" id="GO:0005886">
    <property type="term" value="C:plasma membrane"/>
    <property type="evidence" value="ECO:0007669"/>
    <property type="project" value="UniProtKB-SubCell"/>
</dbReference>
<feature type="binding site" evidence="7">
    <location>
        <position position="154"/>
    </location>
    <ligand>
        <name>a 1,2-diacyl-sn-glycero-3-phospho-(1'-sn-glycerol)</name>
        <dbReference type="ChEBI" id="CHEBI:64716"/>
    </ligand>
</feature>
<comment type="function">
    <text evidence="7">Catalyzes the transfer of the diacylglyceryl group from phosphatidylglycerol to the sulfhydryl group of the N-terminal cysteine of a prolipoprotein, the first step in the formation of mature lipoproteins.</text>
</comment>
<comment type="pathway">
    <text evidence="7">Protein modification; lipoprotein biosynthesis (diacylglyceryl transfer).</text>
</comment>
<feature type="transmembrane region" description="Helical" evidence="7">
    <location>
        <begin position="135"/>
        <end position="155"/>
    </location>
</feature>
<feature type="transmembrane region" description="Helical" evidence="7">
    <location>
        <begin position="215"/>
        <end position="235"/>
    </location>
</feature>
<dbReference type="PANTHER" id="PTHR30589:SF0">
    <property type="entry name" value="PHOSPHATIDYLGLYCEROL--PROLIPOPROTEIN DIACYLGLYCERYL TRANSFERASE"/>
    <property type="match status" value="1"/>
</dbReference>
<evidence type="ECO:0000256" key="4">
    <source>
        <dbReference type="ARBA" id="ARBA00022692"/>
    </source>
</evidence>
<feature type="transmembrane region" description="Helical" evidence="7">
    <location>
        <begin position="60"/>
        <end position="82"/>
    </location>
</feature>
<dbReference type="OrthoDB" id="871140at2"/>
<keyword evidence="4 7" id="KW-0812">Transmembrane</keyword>
<evidence type="ECO:0000256" key="1">
    <source>
        <dbReference type="ARBA" id="ARBA00007150"/>
    </source>
</evidence>
<feature type="transmembrane region" description="Helical" evidence="7">
    <location>
        <begin position="247"/>
        <end position="267"/>
    </location>
</feature>
<dbReference type="HAMAP" id="MF_01147">
    <property type="entry name" value="Lgt"/>
    <property type="match status" value="1"/>
</dbReference>
<keyword evidence="8" id="KW-0449">Lipoprotein</keyword>
<dbReference type="UniPathway" id="UPA00664"/>
<dbReference type="AlphaFoldDB" id="A0A1H7IM32"/>
<gene>
    <name evidence="7" type="primary">lgt</name>
    <name evidence="8" type="ORF">SAMN05421740_102286</name>
</gene>
<comment type="subcellular location">
    <subcellularLocation>
        <location evidence="7">Cell membrane</location>
        <topology evidence="7">Multi-pass membrane protein</topology>
    </subcellularLocation>
</comment>
<keyword evidence="9" id="KW-1185">Reference proteome</keyword>
<keyword evidence="5 7" id="KW-1133">Transmembrane helix</keyword>
<dbReference type="GO" id="GO:0008961">
    <property type="term" value="F:phosphatidylglycerol-prolipoprotein diacylglyceryl transferase activity"/>
    <property type="evidence" value="ECO:0007669"/>
    <property type="project" value="UniProtKB-UniRule"/>
</dbReference>
<dbReference type="PANTHER" id="PTHR30589">
    <property type="entry name" value="PROLIPOPROTEIN DIACYLGLYCERYL TRANSFERASE"/>
    <property type="match status" value="1"/>
</dbReference>
<evidence type="ECO:0000256" key="5">
    <source>
        <dbReference type="ARBA" id="ARBA00022989"/>
    </source>
</evidence>
<comment type="similarity">
    <text evidence="1 7">Belongs to the Lgt family.</text>
</comment>
<keyword evidence="2 7" id="KW-1003">Cell membrane</keyword>
<feature type="transmembrane region" description="Helical" evidence="7">
    <location>
        <begin position="108"/>
        <end position="128"/>
    </location>
</feature>
<dbReference type="GO" id="GO:0042158">
    <property type="term" value="P:lipoprotein biosynthetic process"/>
    <property type="evidence" value="ECO:0007669"/>
    <property type="project" value="UniProtKB-UniRule"/>
</dbReference>
<dbReference type="EMBL" id="FNZR01000002">
    <property type="protein sequence ID" value="SEK63384.1"/>
    <property type="molecule type" value="Genomic_DNA"/>
</dbReference>
<keyword evidence="3 7" id="KW-0808">Transferase</keyword>
<evidence type="ECO:0000313" key="9">
    <source>
        <dbReference type="Proteomes" id="UP000198916"/>
    </source>
</evidence>
<dbReference type="NCBIfam" id="TIGR00544">
    <property type="entry name" value="lgt"/>
    <property type="match status" value="1"/>
</dbReference>
<evidence type="ECO:0000313" key="8">
    <source>
        <dbReference type="EMBL" id="SEK63384.1"/>
    </source>
</evidence>
<keyword evidence="6 7" id="KW-0472">Membrane</keyword>
<protein>
    <recommendedName>
        <fullName evidence="7">Phosphatidylglycerol--prolipoprotein diacylglyceryl transferase</fullName>
        <ecNumber evidence="7">2.5.1.145</ecNumber>
    </recommendedName>
</protein>
<comment type="catalytic activity">
    <reaction evidence="7">
        <text>L-cysteinyl-[prolipoprotein] + a 1,2-diacyl-sn-glycero-3-phospho-(1'-sn-glycerol) = an S-1,2-diacyl-sn-glyceryl-L-cysteinyl-[prolipoprotein] + sn-glycerol 1-phosphate + H(+)</text>
        <dbReference type="Rhea" id="RHEA:56712"/>
        <dbReference type="Rhea" id="RHEA-COMP:14679"/>
        <dbReference type="Rhea" id="RHEA-COMP:14680"/>
        <dbReference type="ChEBI" id="CHEBI:15378"/>
        <dbReference type="ChEBI" id="CHEBI:29950"/>
        <dbReference type="ChEBI" id="CHEBI:57685"/>
        <dbReference type="ChEBI" id="CHEBI:64716"/>
        <dbReference type="ChEBI" id="CHEBI:140658"/>
        <dbReference type="EC" id="2.5.1.145"/>
    </reaction>
</comment>
<evidence type="ECO:0000256" key="6">
    <source>
        <dbReference type="ARBA" id="ARBA00023136"/>
    </source>
</evidence>
<dbReference type="Pfam" id="PF01790">
    <property type="entry name" value="LGT"/>
    <property type="match status" value="1"/>
</dbReference>
<dbReference type="STRING" id="332977.SAMN05421740_102286"/>
<dbReference type="Proteomes" id="UP000198916">
    <property type="component" value="Unassembled WGS sequence"/>
</dbReference>
<accession>A0A1H7IM32</accession>
<feature type="transmembrane region" description="Helical" evidence="7">
    <location>
        <begin position="187"/>
        <end position="206"/>
    </location>
</feature>
<organism evidence="8 9">
    <name type="scientific">Parapedobacter koreensis</name>
    <dbReference type="NCBI Taxonomy" id="332977"/>
    <lineage>
        <taxon>Bacteria</taxon>
        <taxon>Pseudomonadati</taxon>
        <taxon>Bacteroidota</taxon>
        <taxon>Sphingobacteriia</taxon>
        <taxon>Sphingobacteriales</taxon>
        <taxon>Sphingobacteriaceae</taxon>
        <taxon>Parapedobacter</taxon>
    </lineage>
</organism>
<dbReference type="InterPro" id="IPR001640">
    <property type="entry name" value="Lgt"/>
</dbReference>
<feature type="transmembrane region" description="Helical" evidence="7">
    <location>
        <begin position="27"/>
        <end position="48"/>
    </location>
</feature>
<name>A0A1H7IM32_9SPHI</name>
<evidence type="ECO:0000256" key="7">
    <source>
        <dbReference type="HAMAP-Rule" id="MF_01147"/>
    </source>
</evidence>
<sequence length="278" mass="32069">MINSILTAIHWNTSPEIFSIGSFEVRYYTLCFLLAFVSSYFLMLRIFKREGKPQELLDQLSIYIFVGTLLGARLGHCLFYEFDYYKDHPLEMILPYTYVNGKFTLTGFHGLASHGGALGILAGIFLFCRKTKTNFLWITDRLVIVIPLAGAFVRIGNFFNSEIIGLPSDLPWAVVFEHVDQIPRHPAQLYEALSYILIFILLWNIYHKKPLLKPGFIFGLFLILLFGARFVLEFLKENQEAFEESMTYNMGQLLSLPFVAIGVYLLFRPYNKQVGKKK</sequence>